<name>W4HFT9_9RHOB</name>
<dbReference type="PANTHER" id="PTHR34606:SF15">
    <property type="entry name" value="BON DOMAIN-CONTAINING PROTEIN"/>
    <property type="match status" value="1"/>
</dbReference>
<dbReference type="eggNOG" id="COG2823">
    <property type="taxonomic scope" value="Bacteria"/>
</dbReference>
<dbReference type="NCBIfam" id="NF033157">
    <property type="entry name" value="SWFGD_domain"/>
    <property type="match status" value="1"/>
</dbReference>
<feature type="domain" description="BON" evidence="2">
    <location>
        <begin position="111"/>
        <end position="179"/>
    </location>
</feature>
<comment type="caution">
    <text evidence="3">The sequence shown here is derived from an EMBL/GenBank/DDBJ whole genome shotgun (WGS) entry which is preliminary data.</text>
</comment>
<feature type="compositionally biased region" description="Acidic residues" evidence="1">
    <location>
        <begin position="118"/>
        <end position="128"/>
    </location>
</feature>
<gene>
    <name evidence="3" type="ORF">ATO8_16655</name>
</gene>
<reference evidence="3 4" key="1">
    <citation type="journal article" date="2014" name="Antonie Van Leeuwenhoek">
        <title>Roseivivax atlanticus sp. nov., isolated from surface seawater of the Atlantic Ocean.</title>
        <authorList>
            <person name="Li G."/>
            <person name="Lai Q."/>
            <person name="Liu X."/>
            <person name="Sun F."/>
            <person name="Shao Z."/>
        </authorList>
    </citation>
    <scope>NUCLEOTIDE SEQUENCE [LARGE SCALE GENOMIC DNA]</scope>
    <source>
        <strain evidence="3 4">22II-s10s</strain>
    </source>
</reference>
<evidence type="ECO:0000313" key="3">
    <source>
        <dbReference type="EMBL" id="ETW11564.1"/>
    </source>
</evidence>
<feature type="compositionally biased region" description="Basic and acidic residues" evidence="1">
    <location>
        <begin position="11"/>
        <end position="38"/>
    </location>
</feature>
<feature type="region of interest" description="Disordered" evidence="1">
    <location>
        <begin position="1"/>
        <end position="38"/>
    </location>
</feature>
<protein>
    <recommendedName>
        <fullName evidence="2">BON domain-containing protein</fullName>
    </recommendedName>
</protein>
<evidence type="ECO:0000256" key="1">
    <source>
        <dbReference type="SAM" id="MobiDB-lite"/>
    </source>
</evidence>
<dbReference type="InterPro" id="IPR051686">
    <property type="entry name" value="Lipoprotein_DolP"/>
</dbReference>
<dbReference type="InterPro" id="IPR007055">
    <property type="entry name" value="BON_dom"/>
</dbReference>
<feature type="region of interest" description="Disordered" evidence="1">
    <location>
        <begin position="171"/>
        <end position="193"/>
    </location>
</feature>
<accession>W4HFT9</accession>
<evidence type="ECO:0000313" key="4">
    <source>
        <dbReference type="Proteomes" id="UP000019063"/>
    </source>
</evidence>
<dbReference type="Pfam" id="PF04972">
    <property type="entry name" value="BON"/>
    <property type="match status" value="1"/>
</dbReference>
<feature type="region of interest" description="Disordered" evidence="1">
    <location>
        <begin position="101"/>
        <end position="137"/>
    </location>
</feature>
<proteinExistence type="predicted"/>
<sequence length="193" mass="21772">MTSRRNFRAWSDQHPDPDTERGLGAYDDPRDAERQRQRARELFNGPWFGPGMYPEVVAFPWAGTLASRSRRERPVWDRASDEVASWFGDDDAADRRARDYAGVGPKGYRRSDTRIEEDVNDALTDDPSLDASDSKVSVADREVTLDGLVRDRRSKRRAEDCAEDVRGTAHVQNNLRISDPQRGSEAFAPGSST</sequence>
<organism evidence="3 4">
    <name type="scientific">Roseivivax marinus</name>
    <dbReference type="NCBI Taxonomy" id="1379903"/>
    <lineage>
        <taxon>Bacteria</taxon>
        <taxon>Pseudomonadati</taxon>
        <taxon>Pseudomonadota</taxon>
        <taxon>Alphaproteobacteria</taxon>
        <taxon>Rhodobacterales</taxon>
        <taxon>Roseobacteraceae</taxon>
        <taxon>Roseivivax</taxon>
    </lineage>
</organism>
<dbReference type="SMART" id="SM00749">
    <property type="entry name" value="BON"/>
    <property type="match status" value="1"/>
</dbReference>
<dbReference type="AlphaFoldDB" id="W4HFT9"/>
<dbReference type="Proteomes" id="UP000019063">
    <property type="component" value="Unassembled WGS sequence"/>
</dbReference>
<dbReference type="InterPro" id="IPR014004">
    <property type="entry name" value="Transpt-assoc_nodulatn_dom_bac"/>
</dbReference>
<dbReference type="InterPro" id="IPR047800">
    <property type="entry name" value="SWFGD_dom"/>
</dbReference>
<keyword evidence="4" id="KW-1185">Reference proteome</keyword>
<dbReference type="EMBL" id="AQQW01000011">
    <property type="protein sequence ID" value="ETW11564.1"/>
    <property type="molecule type" value="Genomic_DNA"/>
</dbReference>
<dbReference type="PATRIC" id="fig|1317118.6.peg.3428"/>
<evidence type="ECO:0000259" key="2">
    <source>
        <dbReference type="PROSITE" id="PS50914"/>
    </source>
</evidence>
<dbReference type="PROSITE" id="PS50914">
    <property type="entry name" value="BON"/>
    <property type="match status" value="1"/>
</dbReference>
<dbReference type="RefSeq" id="WP_051487848.1">
    <property type="nucleotide sequence ID" value="NZ_AQQW01000011.1"/>
</dbReference>
<dbReference type="PANTHER" id="PTHR34606">
    <property type="entry name" value="BON DOMAIN-CONTAINING PROTEIN"/>
    <property type="match status" value="1"/>
</dbReference>
<dbReference type="STRING" id="1379903.ATO8_16655"/>
<dbReference type="Gene3D" id="3.30.1340.30">
    <property type="match status" value="1"/>
</dbReference>